<dbReference type="Gene3D" id="3.40.50.80">
    <property type="entry name" value="Nucleotide-binding domain of ferredoxin-NADP reductase (FNR) module"/>
    <property type="match status" value="1"/>
</dbReference>
<protein>
    <recommendedName>
        <fullName evidence="3">ferric-chelate reductase (NADPH)</fullName>
        <ecNumber evidence="3">1.16.1.9</ecNumber>
    </recommendedName>
</protein>
<evidence type="ECO:0000256" key="9">
    <source>
        <dbReference type="ARBA" id="ARBA00023002"/>
    </source>
</evidence>
<feature type="transmembrane region" description="Helical" evidence="14">
    <location>
        <begin position="178"/>
        <end position="195"/>
    </location>
</feature>
<dbReference type="PANTHER" id="PTHR32361">
    <property type="entry name" value="FERRIC/CUPRIC REDUCTASE TRANSMEMBRANE COMPONENT"/>
    <property type="match status" value="1"/>
</dbReference>
<keyword evidence="17" id="KW-1185">Reference proteome</keyword>
<sequence length="650" mass="71259">MDMGTGGMDMGSGMFSKDNQALARAYWYIIAGVLALLLLIRLVNSGQHWLRLRTSRTSSMQHPTKPATWYWQAWATLTAVAREISYPQLYVPYKHLSWLTPPPMGRVLVLLGYWAVVVYMMAAGAIVKDVYYWERVGFRNAWVTVAQVPLLYLLAAKTSLVALLAGTSYERLNWLHRWVARTVFLTATVHGFHFWTEWVRADFVQDYLQWMPMVRFGLGAWALLLWMVLTSLRPVRAAAYEVFVAQHVVAAVLFLWLVYLHVPASARYHVWLAVAALGLDRAFRLGRLLWQNTRLLRRPDASRCRGGQRFGHRTQIAAVGASLTVLTIKDVHFRWRAGQHLYLWLPRVGAFETHPFTIASAHPTLLPGTCTCNSIQLVVRAHAGFSRRLHAYAQKTATEGPPGNPKTLTAWVAGPYGWPPRWDVFETLVLVSASTGASFTLPILESVLDAAGEDGDGKRAICTRRVDFLLAARQGDEVGFYVARLHEALAKAAARGVELTVAVAVTGRGQLETISDSLSRPNTASASTAAVADESKIITTTEKTTADADLSATGGGGCCSNRRRVSRAASSSSSSSADSHIHHSAARPDVAGFIRRAVEATGGETGVVVCGGASLVAEVRTSVAGLSDERAVHKGTGAQGIHLHVEEYCF</sequence>
<keyword evidence="8 14" id="KW-1133">Transmembrane helix</keyword>
<evidence type="ECO:0000256" key="1">
    <source>
        <dbReference type="ARBA" id="ARBA00004651"/>
    </source>
</evidence>
<dbReference type="PANTHER" id="PTHR32361:SF9">
    <property type="entry name" value="FERRIC REDUCTASE TRANSMEMBRANE COMPONENT 3-RELATED"/>
    <property type="match status" value="1"/>
</dbReference>
<feature type="transmembrane region" description="Helical" evidence="14">
    <location>
        <begin position="207"/>
        <end position="230"/>
    </location>
</feature>
<keyword evidence="5" id="KW-1003">Cell membrane</keyword>
<evidence type="ECO:0000256" key="3">
    <source>
        <dbReference type="ARBA" id="ARBA00012668"/>
    </source>
</evidence>
<evidence type="ECO:0000256" key="2">
    <source>
        <dbReference type="ARBA" id="ARBA00006278"/>
    </source>
</evidence>
<feature type="transmembrane region" description="Helical" evidence="14">
    <location>
        <begin position="147"/>
        <end position="166"/>
    </location>
</feature>
<comment type="caution">
    <text evidence="16">The sequence shown here is derived from an EMBL/GenBank/DDBJ whole genome shotgun (WGS) entry which is preliminary data.</text>
</comment>
<evidence type="ECO:0000256" key="14">
    <source>
        <dbReference type="SAM" id="Phobius"/>
    </source>
</evidence>
<evidence type="ECO:0000256" key="4">
    <source>
        <dbReference type="ARBA" id="ARBA00022448"/>
    </source>
</evidence>
<name>A0AAW0QYF9_9PEZI</name>
<keyword evidence="7" id="KW-0249">Electron transport</keyword>
<comment type="subcellular location">
    <subcellularLocation>
        <location evidence="1">Cell membrane</location>
        <topology evidence="1">Multi-pass membrane protein</topology>
    </subcellularLocation>
</comment>
<comment type="catalytic activity">
    <reaction evidence="13">
        <text>2 a Fe(II)-siderophore + NADP(+) + H(+) = 2 a Fe(III)-siderophore + NADPH</text>
        <dbReference type="Rhea" id="RHEA:28795"/>
        <dbReference type="Rhea" id="RHEA-COMP:11342"/>
        <dbReference type="Rhea" id="RHEA-COMP:11344"/>
        <dbReference type="ChEBI" id="CHEBI:15378"/>
        <dbReference type="ChEBI" id="CHEBI:29033"/>
        <dbReference type="ChEBI" id="CHEBI:29034"/>
        <dbReference type="ChEBI" id="CHEBI:57783"/>
        <dbReference type="ChEBI" id="CHEBI:58349"/>
        <dbReference type="EC" id="1.16.1.9"/>
    </reaction>
</comment>
<keyword evidence="9" id="KW-0560">Oxidoreductase</keyword>
<dbReference type="EC" id="1.16.1.9" evidence="3"/>
<accession>A0AAW0QYF9</accession>
<keyword evidence="12" id="KW-0325">Glycoprotein</keyword>
<dbReference type="PROSITE" id="PS51384">
    <property type="entry name" value="FAD_FR"/>
    <property type="match status" value="1"/>
</dbReference>
<dbReference type="InterPro" id="IPR013121">
    <property type="entry name" value="Fe_red_NAD-bd_6"/>
</dbReference>
<keyword evidence="4" id="KW-0813">Transport</keyword>
<feature type="domain" description="FAD-binding FR-type" evidence="15">
    <location>
        <begin position="288"/>
        <end position="422"/>
    </location>
</feature>
<comment type="similarity">
    <text evidence="2">Belongs to the ferric reductase (FRE) family.</text>
</comment>
<dbReference type="Pfam" id="PF08030">
    <property type="entry name" value="NAD_binding_6"/>
    <property type="match status" value="1"/>
</dbReference>
<evidence type="ECO:0000313" key="17">
    <source>
        <dbReference type="Proteomes" id="UP001392437"/>
    </source>
</evidence>
<evidence type="ECO:0000256" key="8">
    <source>
        <dbReference type="ARBA" id="ARBA00022989"/>
    </source>
</evidence>
<keyword evidence="10" id="KW-0406">Ion transport</keyword>
<keyword evidence="11 14" id="KW-0472">Membrane</keyword>
<evidence type="ECO:0000256" key="11">
    <source>
        <dbReference type="ARBA" id="ARBA00023136"/>
    </source>
</evidence>
<dbReference type="InterPro" id="IPR051410">
    <property type="entry name" value="Ferric/Cupric_Reductase"/>
</dbReference>
<dbReference type="InterPro" id="IPR013112">
    <property type="entry name" value="FAD-bd_8"/>
</dbReference>
<dbReference type="InterPro" id="IPR017927">
    <property type="entry name" value="FAD-bd_FR_type"/>
</dbReference>
<dbReference type="GO" id="GO:0005886">
    <property type="term" value="C:plasma membrane"/>
    <property type="evidence" value="ECO:0007669"/>
    <property type="project" value="UniProtKB-SubCell"/>
</dbReference>
<dbReference type="SFLD" id="SFLDG01168">
    <property type="entry name" value="Ferric_reductase_subgroup_(FRE"/>
    <property type="match status" value="1"/>
</dbReference>
<evidence type="ECO:0000313" key="16">
    <source>
        <dbReference type="EMBL" id="KAK8115403.1"/>
    </source>
</evidence>
<dbReference type="GO" id="GO:0015677">
    <property type="term" value="P:copper ion import"/>
    <property type="evidence" value="ECO:0007669"/>
    <property type="project" value="TreeGrafter"/>
</dbReference>
<dbReference type="GO" id="GO:0052851">
    <property type="term" value="F:ferric-chelate reductase (NADPH) activity"/>
    <property type="evidence" value="ECO:0007669"/>
    <property type="project" value="UniProtKB-EC"/>
</dbReference>
<evidence type="ECO:0000256" key="7">
    <source>
        <dbReference type="ARBA" id="ARBA00022982"/>
    </source>
</evidence>
<evidence type="ECO:0000256" key="5">
    <source>
        <dbReference type="ARBA" id="ARBA00022475"/>
    </source>
</evidence>
<dbReference type="GO" id="GO:0006826">
    <property type="term" value="P:iron ion transport"/>
    <property type="evidence" value="ECO:0007669"/>
    <property type="project" value="TreeGrafter"/>
</dbReference>
<evidence type="ECO:0000259" key="15">
    <source>
        <dbReference type="PROSITE" id="PS51384"/>
    </source>
</evidence>
<dbReference type="InterPro" id="IPR013130">
    <property type="entry name" value="Fe3_Rdtase_TM_dom"/>
</dbReference>
<dbReference type="InterPro" id="IPR017938">
    <property type="entry name" value="Riboflavin_synthase-like_b-brl"/>
</dbReference>
<dbReference type="Pfam" id="PF08022">
    <property type="entry name" value="FAD_binding_8"/>
    <property type="match status" value="1"/>
</dbReference>
<gene>
    <name evidence="16" type="ORF">PG999_007472</name>
</gene>
<feature type="transmembrane region" description="Helical" evidence="14">
    <location>
        <begin position="107"/>
        <end position="127"/>
    </location>
</feature>
<dbReference type="Proteomes" id="UP001392437">
    <property type="component" value="Unassembled WGS sequence"/>
</dbReference>
<evidence type="ECO:0000256" key="12">
    <source>
        <dbReference type="ARBA" id="ARBA00023180"/>
    </source>
</evidence>
<dbReference type="EMBL" id="JAQQWP010000006">
    <property type="protein sequence ID" value="KAK8115403.1"/>
    <property type="molecule type" value="Genomic_DNA"/>
</dbReference>
<dbReference type="InterPro" id="IPR039261">
    <property type="entry name" value="FNR_nucleotide-bd"/>
</dbReference>
<evidence type="ECO:0000256" key="13">
    <source>
        <dbReference type="ARBA" id="ARBA00048483"/>
    </source>
</evidence>
<dbReference type="AlphaFoldDB" id="A0AAW0QYF9"/>
<reference evidence="16 17" key="1">
    <citation type="submission" date="2023-01" db="EMBL/GenBank/DDBJ databases">
        <title>Analysis of 21 Apiospora genomes using comparative genomics revels a genus with tremendous synthesis potential of carbohydrate active enzymes and secondary metabolites.</title>
        <authorList>
            <person name="Sorensen T."/>
        </authorList>
    </citation>
    <scope>NUCLEOTIDE SEQUENCE [LARGE SCALE GENOMIC DNA]</scope>
    <source>
        <strain evidence="16 17">CBS 117206</strain>
    </source>
</reference>
<dbReference type="Pfam" id="PF01794">
    <property type="entry name" value="Ferric_reduct"/>
    <property type="match status" value="1"/>
</dbReference>
<feature type="transmembrane region" description="Helical" evidence="14">
    <location>
        <begin position="242"/>
        <end position="262"/>
    </location>
</feature>
<evidence type="ECO:0000256" key="6">
    <source>
        <dbReference type="ARBA" id="ARBA00022692"/>
    </source>
</evidence>
<evidence type="ECO:0000256" key="10">
    <source>
        <dbReference type="ARBA" id="ARBA00023065"/>
    </source>
</evidence>
<dbReference type="SUPFAM" id="SSF63380">
    <property type="entry name" value="Riboflavin synthase domain-like"/>
    <property type="match status" value="1"/>
</dbReference>
<feature type="transmembrane region" description="Helical" evidence="14">
    <location>
        <begin position="25"/>
        <end position="43"/>
    </location>
</feature>
<keyword evidence="6 14" id="KW-0812">Transmembrane</keyword>
<dbReference type="SFLD" id="SFLDS00052">
    <property type="entry name" value="Ferric_Reductase_Domain"/>
    <property type="match status" value="1"/>
</dbReference>
<dbReference type="CDD" id="cd06186">
    <property type="entry name" value="NOX_Duox_like_FAD_NADP"/>
    <property type="match status" value="1"/>
</dbReference>
<organism evidence="16 17">
    <name type="scientific">Apiospora kogelbergensis</name>
    <dbReference type="NCBI Taxonomy" id="1337665"/>
    <lineage>
        <taxon>Eukaryota</taxon>
        <taxon>Fungi</taxon>
        <taxon>Dikarya</taxon>
        <taxon>Ascomycota</taxon>
        <taxon>Pezizomycotina</taxon>
        <taxon>Sordariomycetes</taxon>
        <taxon>Xylariomycetidae</taxon>
        <taxon>Amphisphaeriales</taxon>
        <taxon>Apiosporaceae</taxon>
        <taxon>Apiospora</taxon>
    </lineage>
</organism>
<proteinExistence type="inferred from homology"/>
<dbReference type="GO" id="GO:0006879">
    <property type="term" value="P:intracellular iron ion homeostasis"/>
    <property type="evidence" value="ECO:0007669"/>
    <property type="project" value="TreeGrafter"/>
</dbReference>